<evidence type="ECO:0000313" key="4">
    <source>
        <dbReference type="Proteomes" id="UP000637980"/>
    </source>
</evidence>
<proteinExistence type="predicted"/>
<reference evidence="4" key="1">
    <citation type="journal article" date="2019" name="Int. J. Syst. Evol. Microbiol.">
        <title>The Global Catalogue of Microorganisms (GCM) 10K type strain sequencing project: providing services to taxonomists for standard genome sequencing and annotation.</title>
        <authorList>
            <consortium name="The Broad Institute Genomics Platform"/>
            <consortium name="The Broad Institute Genome Sequencing Center for Infectious Disease"/>
            <person name="Wu L."/>
            <person name="Ma J."/>
        </authorList>
    </citation>
    <scope>NUCLEOTIDE SEQUENCE [LARGE SCALE GENOMIC DNA]</scope>
    <source>
        <strain evidence="4">KCTC 12861</strain>
    </source>
</reference>
<feature type="compositionally biased region" description="Low complexity" evidence="1">
    <location>
        <begin position="29"/>
        <end position="44"/>
    </location>
</feature>
<dbReference type="InterPro" id="IPR035940">
    <property type="entry name" value="CAP_sf"/>
</dbReference>
<sequence>MPPLQLDPHLTSVSQDMADHVARRDTLQTPRHSSSSLSRRTQTSEYRTAAGAENLGAGYSTLTQAITGWKNSPGHNSNLLSRHVTHMGIARTNRADGTYRNFWVMTLAAPGTPAAASGGPTAALPVPAR</sequence>
<dbReference type="CDD" id="cd05379">
    <property type="entry name" value="CAP_bacterial"/>
    <property type="match status" value="1"/>
</dbReference>
<comment type="caution">
    <text evidence="3">The sequence shown here is derived from an EMBL/GenBank/DDBJ whole genome shotgun (WGS) entry which is preliminary data.</text>
</comment>
<evidence type="ECO:0000256" key="1">
    <source>
        <dbReference type="SAM" id="MobiDB-lite"/>
    </source>
</evidence>
<accession>A0ABQ3EEU1</accession>
<name>A0ABQ3EEU1_9HYPH</name>
<evidence type="ECO:0000313" key="3">
    <source>
        <dbReference type="EMBL" id="GHB36250.1"/>
    </source>
</evidence>
<dbReference type="InterPro" id="IPR014044">
    <property type="entry name" value="CAP_dom"/>
</dbReference>
<protein>
    <recommendedName>
        <fullName evidence="2">SCP domain-containing protein</fullName>
    </recommendedName>
</protein>
<dbReference type="PANTHER" id="PTHR31157:SF1">
    <property type="entry name" value="SCP DOMAIN-CONTAINING PROTEIN"/>
    <property type="match status" value="1"/>
</dbReference>
<feature type="region of interest" description="Disordered" evidence="1">
    <location>
        <begin position="24"/>
        <end position="45"/>
    </location>
</feature>
<feature type="domain" description="SCP" evidence="2">
    <location>
        <begin position="1"/>
        <end position="105"/>
    </location>
</feature>
<gene>
    <name evidence="3" type="ORF">GCM10007094_27350</name>
</gene>
<dbReference type="Gene3D" id="3.40.33.10">
    <property type="entry name" value="CAP"/>
    <property type="match status" value="1"/>
</dbReference>
<dbReference type="Pfam" id="PF00188">
    <property type="entry name" value="CAP"/>
    <property type="match status" value="1"/>
</dbReference>
<dbReference type="EMBL" id="BMXE01000004">
    <property type="protein sequence ID" value="GHB36250.1"/>
    <property type="molecule type" value="Genomic_DNA"/>
</dbReference>
<dbReference type="PANTHER" id="PTHR31157">
    <property type="entry name" value="SCP DOMAIN-CONTAINING PROTEIN"/>
    <property type="match status" value="1"/>
</dbReference>
<dbReference type="Proteomes" id="UP000637980">
    <property type="component" value="Unassembled WGS sequence"/>
</dbReference>
<evidence type="ECO:0000259" key="2">
    <source>
        <dbReference type="Pfam" id="PF00188"/>
    </source>
</evidence>
<keyword evidence="4" id="KW-1185">Reference proteome</keyword>
<organism evidence="3 4">
    <name type="scientific">Pseudovibrio japonicus</name>
    <dbReference type="NCBI Taxonomy" id="366534"/>
    <lineage>
        <taxon>Bacteria</taxon>
        <taxon>Pseudomonadati</taxon>
        <taxon>Pseudomonadota</taxon>
        <taxon>Alphaproteobacteria</taxon>
        <taxon>Hyphomicrobiales</taxon>
        <taxon>Stappiaceae</taxon>
        <taxon>Pseudovibrio</taxon>
    </lineage>
</organism>
<dbReference type="SUPFAM" id="SSF55797">
    <property type="entry name" value="PR-1-like"/>
    <property type="match status" value="1"/>
</dbReference>